<evidence type="ECO:0000313" key="1">
    <source>
        <dbReference type="EMBL" id="QHT30354.1"/>
    </source>
</evidence>
<name>A0A6C0EME7_9ZZZZ</name>
<sequence>MNIYTSPDRLAPYTISNYVTSPRTMSFQSWLGSPVMEIGDQNDIDYARTFENGDRYTHNDFILNFNDDLLDIIHSAGYNIEQEKQFKNEIAIFIYRLSREKL</sequence>
<organism evidence="1">
    <name type="scientific">viral metagenome</name>
    <dbReference type="NCBI Taxonomy" id="1070528"/>
    <lineage>
        <taxon>unclassified sequences</taxon>
        <taxon>metagenomes</taxon>
        <taxon>organismal metagenomes</taxon>
    </lineage>
</organism>
<dbReference type="AlphaFoldDB" id="A0A6C0EME7"/>
<reference evidence="1" key="1">
    <citation type="journal article" date="2020" name="Nature">
        <title>Giant virus diversity and host interactions through global metagenomics.</title>
        <authorList>
            <person name="Schulz F."/>
            <person name="Roux S."/>
            <person name="Paez-Espino D."/>
            <person name="Jungbluth S."/>
            <person name="Walsh D.A."/>
            <person name="Denef V.J."/>
            <person name="McMahon K.D."/>
            <person name="Konstantinidis K.T."/>
            <person name="Eloe-Fadrosh E.A."/>
            <person name="Kyrpides N.C."/>
            <person name="Woyke T."/>
        </authorList>
    </citation>
    <scope>NUCLEOTIDE SEQUENCE</scope>
    <source>
        <strain evidence="1">GVMAG-M-3300009149-34</strain>
    </source>
</reference>
<dbReference type="EMBL" id="MN738896">
    <property type="protein sequence ID" value="QHT30354.1"/>
    <property type="molecule type" value="Genomic_DNA"/>
</dbReference>
<accession>A0A6C0EME7</accession>
<protein>
    <submittedName>
        <fullName evidence="1">Uncharacterized protein</fullName>
    </submittedName>
</protein>
<proteinExistence type="predicted"/>